<evidence type="ECO:0000313" key="2">
    <source>
        <dbReference type="EMBL" id="CAA9489456.1"/>
    </source>
</evidence>
<dbReference type="AlphaFoldDB" id="A0A6J4S4R5"/>
<name>A0A6J4S4R5_9SPHN</name>
<organism evidence="2">
    <name type="scientific">uncultured Sphingomonas sp</name>
    <dbReference type="NCBI Taxonomy" id="158754"/>
    <lineage>
        <taxon>Bacteria</taxon>
        <taxon>Pseudomonadati</taxon>
        <taxon>Pseudomonadota</taxon>
        <taxon>Alphaproteobacteria</taxon>
        <taxon>Sphingomonadales</taxon>
        <taxon>Sphingomonadaceae</taxon>
        <taxon>Sphingomonas</taxon>
        <taxon>environmental samples</taxon>
    </lineage>
</organism>
<proteinExistence type="predicted"/>
<protein>
    <submittedName>
        <fullName evidence="2">Uncharacterized protein</fullName>
    </submittedName>
</protein>
<feature type="compositionally biased region" description="Basic and acidic residues" evidence="1">
    <location>
        <begin position="20"/>
        <end position="46"/>
    </location>
</feature>
<feature type="region of interest" description="Disordered" evidence="1">
    <location>
        <begin position="1"/>
        <end position="46"/>
    </location>
</feature>
<dbReference type="EMBL" id="CADCVY010000009">
    <property type="protein sequence ID" value="CAA9489456.1"/>
    <property type="molecule type" value="Genomic_DNA"/>
</dbReference>
<feature type="non-terminal residue" evidence="2">
    <location>
        <position position="1"/>
    </location>
</feature>
<feature type="non-terminal residue" evidence="2">
    <location>
        <position position="46"/>
    </location>
</feature>
<sequence>DGSQEKGRLRPGAQARRRRQQEGPRQGREQQPHREQAELGRRRASL</sequence>
<gene>
    <name evidence="2" type="ORF">AVDCRST_MAG44-129</name>
</gene>
<evidence type="ECO:0000256" key="1">
    <source>
        <dbReference type="SAM" id="MobiDB-lite"/>
    </source>
</evidence>
<reference evidence="2" key="1">
    <citation type="submission" date="2020-02" db="EMBL/GenBank/DDBJ databases">
        <authorList>
            <person name="Meier V. D."/>
        </authorList>
    </citation>
    <scope>NUCLEOTIDE SEQUENCE</scope>
    <source>
        <strain evidence="2">AVDCRST_MAG44</strain>
    </source>
</reference>
<accession>A0A6J4S4R5</accession>